<evidence type="ECO:0000313" key="1">
    <source>
        <dbReference type="EMBL" id="QJI01206.1"/>
    </source>
</evidence>
<dbReference type="EMBL" id="MT144905">
    <property type="protein sequence ID" value="QJI01206.1"/>
    <property type="molecule type" value="Genomic_DNA"/>
</dbReference>
<accession>A0A6M3XY66</accession>
<name>A0A6M3XY66_9ZZZZ</name>
<organism evidence="1">
    <name type="scientific">viral metagenome</name>
    <dbReference type="NCBI Taxonomy" id="1070528"/>
    <lineage>
        <taxon>unclassified sequences</taxon>
        <taxon>metagenomes</taxon>
        <taxon>organismal metagenomes</taxon>
    </lineage>
</organism>
<protein>
    <submittedName>
        <fullName evidence="1">Uncharacterized protein</fullName>
    </submittedName>
</protein>
<proteinExistence type="predicted"/>
<dbReference type="AlphaFoldDB" id="A0A6M3XY66"/>
<reference evidence="1" key="1">
    <citation type="submission" date="2020-03" db="EMBL/GenBank/DDBJ databases">
        <title>The deep terrestrial virosphere.</title>
        <authorList>
            <person name="Holmfeldt K."/>
            <person name="Nilsson E."/>
            <person name="Simone D."/>
            <person name="Lopez-Fernandez M."/>
            <person name="Wu X."/>
            <person name="de Brujin I."/>
            <person name="Lundin D."/>
            <person name="Andersson A."/>
            <person name="Bertilsson S."/>
            <person name="Dopson M."/>
        </authorList>
    </citation>
    <scope>NUCLEOTIDE SEQUENCE</scope>
    <source>
        <strain evidence="1">TM448B02357</strain>
    </source>
</reference>
<sequence length="68" mass="7801">MFMSKIKGLLEPGLRMCAKQHNLPFIPFEISEETRNRLKDGGGYADLQKNYLEALSTLYGRKDVLIKL</sequence>
<gene>
    <name evidence="1" type="ORF">TM448B02357_0011</name>
</gene>